<dbReference type="InParanoid" id="E1ZAJ5"/>
<reference evidence="4 5" key="1">
    <citation type="journal article" date="2010" name="Plant Cell">
        <title>The Chlorella variabilis NC64A genome reveals adaptation to photosymbiosis, coevolution with viruses, and cryptic sex.</title>
        <authorList>
            <person name="Blanc G."/>
            <person name="Duncan G."/>
            <person name="Agarkova I."/>
            <person name="Borodovsky M."/>
            <person name="Gurnon J."/>
            <person name="Kuo A."/>
            <person name="Lindquist E."/>
            <person name="Lucas S."/>
            <person name="Pangilinan J."/>
            <person name="Polle J."/>
            <person name="Salamov A."/>
            <person name="Terry A."/>
            <person name="Yamada T."/>
            <person name="Dunigan D.D."/>
            <person name="Grigoriev I.V."/>
            <person name="Claverie J.M."/>
            <person name="Van Etten J.L."/>
        </authorList>
    </citation>
    <scope>NUCLEOTIDE SEQUENCE [LARGE SCALE GENOMIC DNA]</scope>
    <source>
        <strain evidence="4 5">NC64A</strain>
    </source>
</reference>
<dbReference type="STRING" id="554065.E1ZAJ5"/>
<dbReference type="FunCoup" id="E1ZAJ5">
    <property type="interactions" value="196"/>
</dbReference>
<proteinExistence type="inferred from homology"/>
<evidence type="ECO:0000256" key="2">
    <source>
        <dbReference type="ARBA" id="ARBA00023157"/>
    </source>
</evidence>
<dbReference type="OrthoDB" id="6224010at2759"/>
<dbReference type="EMBL" id="GL433840">
    <property type="protein sequence ID" value="EFN57270.1"/>
    <property type="molecule type" value="Genomic_DNA"/>
</dbReference>
<keyword evidence="2" id="KW-1015">Disulfide bond</keyword>
<evidence type="ECO:0000256" key="3">
    <source>
        <dbReference type="RuleBase" id="RU364104"/>
    </source>
</evidence>
<dbReference type="GO" id="GO:0005739">
    <property type="term" value="C:mitochondrion"/>
    <property type="evidence" value="ECO:0007669"/>
    <property type="project" value="UniProtKB-SubCell"/>
</dbReference>
<dbReference type="Proteomes" id="UP000008141">
    <property type="component" value="Unassembled WGS sequence"/>
</dbReference>
<gene>
    <name evidence="4" type="ORF">CHLNCDRAFT_17966</name>
</gene>
<keyword evidence="3" id="KW-0496">Mitochondrion</keyword>
<evidence type="ECO:0000256" key="1">
    <source>
        <dbReference type="ARBA" id="ARBA00007347"/>
    </source>
</evidence>
<keyword evidence="5" id="KW-1185">Reference proteome</keyword>
<dbReference type="eggNOG" id="KOG4624">
    <property type="taxonomic scope" value="Eukaryota"/>
</dbReference>
<sequence length="50" mass="5705">VPAALFYRLKQKGFQECRPYADAYAQCCSGRVLSVVWTCRKELKALSDCM</sequence>
<dbReference type="GeneID" id="17356371"/>
<dbReference type="InterPro" id="IPR013892">
    <property type="entry name" value="Cyt_c_biogenesis_Cmc1-like"/>
</dbReference>
<evidence type="ECO:0000313" key="4">
    <source>
        <dbReference type="EMBL" id="EFN57270.1"/>
    </source>
</evidence>
<comment type="similarity">
    <text evidence="1 3">Belongs to the CMC family.</text>
</comment>
<accession>E1ZAJ5</accession>
<dbReference type="Pfam" id="PF08583">
    <property type="entry name" value="Cmc1"/>
    <property type="match status" value="1"/>
</dbReference>
<comment type="subcellular location">
    <subcellularLocation>
        <location evidence="3">Mitochondrion</location>
    </subcellularLocation>
</comment>
<dbReference type="RefSeq" id="XP_005849372.1">
    <property type="nucleotide sequence ID" value="XM_005849310.1"/>
</dbReference>
<dbReference type="AlphaFoldDB" id="E1ZAJ5"/>
<organism evidence="5">
    <name type="scientific">Chlorella variabilis</name>
    <name type="common">Green alga</name>
    <dbReference type="NCBI Taxonomy" id="554065"/>
    <lineage>
        <taxon>Eukaryota</taxon>
        <taxon>Viridiplantae</taxon>
        <taxon>Chlorophyta</taxon>
        <taxon>core chlorophytes</taxon>
        <taxon>Trebouxiophyceae</taxon>
        <taxon>Chlorellales</taxon>
        <taxon>Chlorellaceae</taxon>
        <taxon>Chlorella clade</taxon>
        <taxon>Chlorella</taxon>
    </lineage>
</organism>
<name>E1ZAJ5_CHLVA</name>
<feature type="non-terminal residue" evidence="4">
    <location>
        <position position="50"/>
    </location>
</feature>
<dbReference type="KEGG" id="cvr:CHLNCDRAFT_17966"/>
<evidence type="ECO:0000313" key="5">
    <source>
        <dbReference type="Proteomes" id="UP000008141"/>
    </source>
</evidence>
<feature type="non-terminal residue" evidence="4">
    <location>
        <position position="1"/>
    </location>
</feature>
<protein>
    <recommendedName>
        <fullName evidence="3">COX assembly mitochondrial protein</fullName>
    </recommendedName>
</protein>